<evidence type="ECO:0000256" key="1">
    <source>
        <dbReference type="SAM" id="MobiDB-lite"/>
    </source>
</evidence>
<dbReference type="AlphaFoldDB" id="A0A1D3CRP8"/>
<feature type="compositionally biased region" description="Low complexity" evidence="1">
    <location>
        <begin position="212"/>
        <end position="226"/>
    </location>
</feature>
<feature type="region of interest" description="Disordered" evidence="1">
    <location>
        <begin position="449"/>
        <end position="488"/>
    </location>
</feature>
<sequence length="955" mass="101257">MMSRVHTDQAESEADLLSLFPDTWRELAGNLRKLPEEQPVHASASPNTPLSPEHPGGPPTGASQPPVDTQAFLECTELLGSFSCEVFLSLRPCDAGSFSPPTSSTGRDAASGSPAACSRGEPFGDKRGTLPHTASSAEAMPMADGASSSGSAPLLLPSSSAHEGSSEAPPQTVSLPSSTKEQSAFAQQPASRDLHEASDVALPRLTLTTGSPERAAAGEQPPQEAAVGAFSPRPPPSPVSLQQETADSEQEAQQDDAAARGSAAAETPPNPSSPNGSTQTPAENAFQGSNGSSLSAEASTTVPWATAFRLMSGNYRRRARRRTLLAPRCHDAYGQLASATASLFCGGSSGGGNSGGGRQQQGSGSRLRHCVCPFVRSLHADGGEYDNAADGADGAALPWGWGELSVFGAAAAERRANGAGEAAVSSSPRCVSSLAANVAWGEAEKSAASRAAAPHVGVERERNTRNNGGGFAAAAAPPPPSREGRSGVTLHHPCQDLLLRFLQLFRELRWGEAIRRRVKQQLARLQGCLLALLRLQEEVLATQRKLDRAADGCFPPDCKESVPVGVFLRAAAQWIAAQNAEDGKTPCSHSVEETPLNAPVETLLLPFLSHAELEQFLVPSESRRTASIEERHLMIAPLVAVLRVNFDTENVASSFPVTPLLVRCYGHMKTFLHLFVSGEEKLLKSCVCLNALSDLRNIKCVKRKGGVELCRQQHRQQFVVFASHLLNHGDFLRIKIKFEDFCSLSKAHFCWSMRWTVSAPSGLRDALSFSPLSPSSLCLLVLFLSWEAIRIALVAFHMLKTCEEATREFSASKDGGLLHATEGCSSFSSVSLSAASHPYRGELRGADAMPSSSAARADAVASSRASSLLLSVVSRATELCIAYDTKIEGGGREQPGRTEAAAEHIHRVIAAAEEARMHNWAIRNCDGLLMALVATAVKAAKRKELFSSAAHASFL</sequence>
<accession>A0A1D3CRP8</accession>
<gene>
    <name evidence="2" type="ORF">cyc_00609</name>
</gene>
<feature type="region of interest" description="Disordered" evidence="1">
    <location>
        <begin position="98"/>
        <end position="198"/>
    </location>
</feature>
<feature type="compositionally biased region" description="Low complexity" evidence="1">
    <location>
        <begin position="255"/>
        <end position="281"/>
    </location>
</feature>
<dbReference type="EMBL" id="JROU02002224">
    <property type="protein sequence ID" value="OEH73860.1"/>
    <property type="molecule type" value="Genomic_DNA"/>
</dbReference>
<comment type="caution">
    <text evidence="2">The sequence shown here is derived from an EMBL/GenBank/DDBJ whole genome shotgun (WGS) entry which is preliminary data.</text>
</comment>
<proteinExistence type="predicted"/>
<feature type="compositionally biased region" description="Polar residues" evidence="1">
    <location>
        <begin position="286"/>
        <end position="300"/>
    </location>
</feature>
<keyword evidence="3" id="KW-1185">Reference proteome</keyword>
<reference evidence="2 3" key="1">
    <citation type="journal article" date="2016" name="BMC Genomics">
        <title>Comparative genomics reveals Cyclospora cayetanensis possesses coccidia-like metabolism and invasion components but unique surface antigens.</title>
        <authorList>
            <person name="Liu S."/>
            <person name="Wang L."/>
            <person name="Zheng H."/>
            <person name="Xu Z."/>
            <person name="Roellig D.M."/>
            <person name="Li N."/>
            <person name="Frace M.A."/>
            <person name="Tang K."/>
            <person name="Arrowood M.J."/>
            <person name="Moss D.M."/>
            <person name="Zhang L."/>
            <person name="Feng Y."/>
            <person name="Xiao L."/>
        </authorList>
    </citation>
    <scope>NUCLEOTIDE SEQUENCE [LARGE SCALE GENOMIC DNA]</scope>
    <source>
        <strain evidence="2 3">CHN_HEN01</strain>
    </source>
</reference>
<feature type="region of interest" description="Disordered" evidence="1">
    <location>
        <begin position="35"/>
        <end position="67"/>
    </location>
</feature>
<protein>
    <submittedName>
        <fullName evidence="2">Uncharacterized protein</fullName>
    </submittedName>
</protein>
<dbReference type="VEuPathDB" id="ToxoDB:cyc_00609"/>
<dbReference type="Proteomes" id="UP000095192">
    <property type="component" value="Unassembled WGS sequence"/>
</dbReference>
<evidence type="ECO:0000313" key="2">
    <source>
        <dbReference type="EMBL" id="OEH73860.1"/>
    </source>
</evidence>
<feature type="compositionally biased region" description="Low complexity" evidence="1">
    <location>
        <begin position="145"/>
        <end position="161"/>
    </location>
</feature>
<dbReference type="InParanoid" id="A0A1D3CRP8"/>
<name>A0A1D3CRP8_9EIME</name>
<feature type="compositionally biased region" description="Polar residues" evidence="1">
    <location>
        <begin position="168"/>
        <end position="190"/>
    </location>
</feature>
<feature type="region of interest" description="Disordered" evidence="1">
    <location>
        <begin position="212"/>
        <end position="300"/>
    </location>
</feature>
<organism evidence="2 3">
    <name type="scientific">Cyclospora cayetanensis</name>
    <dbReference type="NCBI Taxonomy" id="88456"/>
    <lineage>
        <taxon>Eukaryota</taxon>
        <taxon>Sar</taxon>
        <taxon>Alveolata</taxon>
        <taxon>Apicomplexa</taxon>
        <taxon>Conoidasida</taxon>
        <taxon>Coccidia</taxon>
        <taxon>Eucoccidiorida</taxon>
        <taxon>Eimeriorina</taxon>
        <taxon>Eimeriidae</taxon>
        <taxon>Cyclospora</taxon>
    </lineage>
</organism>
<evidence type="ECO:0000313" key="3">
    <source>
        <dbReference type="Proteomes" id="UP000095192"/>
    </source>
</evidence>